<feature type="region of interest" description="Disordered" evidence="1">
    <location>
        <begin position="1167"/>
        <end position="1196"/>
    </location>
</feature>
<evidence type="ECO:0000256" key="1">
    <source>
        <dbReference type="SAM" id="MobiDB-lite"/>
    </source>
</evidence>
<proteinExistence type="predicted"/>
<dbReference type="EMBL" id="MN740602">
    <property type="protein sequence ID" value="QHS78717.1"/>
    <property type="molecule type" value="Genomic_DNA"/>
</dbReference>
<accession>A0A6C0AFZ9</accession>
<name>A0A6C0AFZ9_9ZZZZ</name>
<reference evidence="2" key="1">
    <citation type="journal article" date="2020" name="Nature">
        <title>Giant virus diversity and host interactions through global metagenomics.</title>
        <authorList>
            <person name="Schulz F."/>
            <person name="Roux S."/>
            <person name="Paez-Espino D."/>
            <person name="Jungbluth S."/>
            <person name="Walsh D.A."/>
            <person name="Denef V.J."/>
            <person name="McMahon K.D."/>
            <person name="Konstantinidis K.T."/>
            <person name="Eloe-Fadrosh E.A."/>
            <person name="Kyrpides N.C."/>
            <person name="Woyke T."/>
        </authorList>
    </citation>
    <scope>NUCLEOTIDE SEQUENCE</scope>
    <source>
        <strain evidence="2">GVMAG-S-1024976-23</strain>
    </source>
</reference>
<organism evidence="2">
    <name type="scientific">viral metagenome</name>
    <dbReference type="NCBI Taxonomy" id="1070528"/>
    <lineage>
        <taxon>unclassified sequences</taxon>
        <taxon>metagenomes</taxon>
        <taxon>organismal metagenomes</taxon>
    </lineage>
</organism>
<evidence type="ECO:0000313" key="2">
    <source>
        <dbReference type="EMBL" id="QHS78717.1"/>
    </source>
</evidence>
<dbReference type="AlphaFoldDB" id="A0A6C0AFZ9"/>
<feature type="compositionally biased region" description="Polar residues" evidence="1">
    <location>
        <begin position="1167"/>
        <end position="1185"/>
    </location>
</feature>
<feature type="region of interest" description="Disordered" evidence="1">
    <location>
        <begin position="167"/>
        <end position="192"/>
    </location>
</feature>
<feature type="compositionally biased region" description="Acidic residues" evidence="1">
    <location>
        <begin position="1186"/>
        <end position="1196"/>
    </location>
</feature>
<protein>
    <submittedName>
        <fullName evidence="2">Uncharacterized protein</fullName>
    </submittedName>
</protein>
<sequence length="1196" mass="139938">MKLGDTCSIKDVVGIVTYLDSDNNYAEITKTKNSICDLFTISNDDWISIEYENGSWKKNKDEVVIIKENLENSFICIKYLDGENIDLVKNIESQKNYNAIFSNNSSDLHGKSGDLFEILNIDKENGIITCINNEDENAEELYVDISKGISKKNISASSIVDFCEVSYSSSDDDSDDSDDDSDKDTNEDDGKPKQIFTMKDEINEDDKELTKQQKREFIGKSLRLMFKSKDLSGDDVIKLIDRIFNSLKKEFNSSLDFSNSIMKSEHIIPILSDYVIHETNTTFYEESNPYFSFVQNEISPLLIVDNNNSASITHNSEAKDASYRNIVLNPAYMYNNSRSILNSSDKVNILKYNIRGTDFEFTNLPPNKEEFEQAIKEDINILEVFNINKHDIPIEYANLIPKMDNKLNILKNNKLKYKKINSYPLIKNSNTKIKEKVKKPNIGSYLKINHKNINIDNTLIWDNSVVWPRNIAINMSKLNPQVASYLLNNYEIGTNIPMGNNQRKEYLEQIMKNKILQEKLSRNVVQMNESKKNIMKLPKEEIVQKINPSRKAWNDAEKNPDTEIFNKIQILTSGKFVRDAIKGENPYYFIDILTKEKFVPRHELLKLRIQNVTYNSESKQLYDCLLNQWGKEEEHTTNIISIINNEFLGFKENEYNYLDNKSYIPNYLPEKNDKNIKFDEKHDTFMRIGFMSGFKTLITEFNSKVQYKIGFNIDFKEYIIIGTKFFNTDDWITFINQYSYPEKFEKNSDIINASKKLMRFEKNIEKLLVAFNSLKKKDPKDKKIPAIYKRLKQELVKSKENYTKKLWKLVGIYITSYLYSRLNISEEGKLKIYSKLSEDFKKGGTIPPWAEDISIFNEKTLKKYSKTLWEYNSIKENEYKYSYVKKIKKNSIFKSIKTSQLILSNNIKPLKYEQPLIEKSSKKSIHLNKIANNIVKPKLLQWELYNSKKIINDNKWYLLKTVDENEEKNYKCLLSNLCYIILQSSTSSIDFKFPKKLSTLKDKGYGDVMNSWLSEIYEIRNYIKNIEFSDKLIETIRPHIIQFREYIRINSNKNSSKQNWIYLMQHLINEQPESELQYTNYLNVLERVFSYYIENVQKFCGNNLSMQKSTVESIYASAAEDEASSFYNKNAKNKVEQKINKEQQNRSLGLYAKGLQKQFDISTVQNAYSEDSGPNSFTSEYGQNFDNDDDHYNEEM</sequence>
<feature type="compositionally biased region" description="Acidic residues" evidence="1">
    <location>
        <begin position="170"/>
        <end position="187"/>
    </location>
</feature>